<feature type="compositionally biased region" description="Polar residues" evidence="1">
    <location>
        <begin position="44"/>
        <end position="56"/>
    </location>
</feature>
<dbReference type="AlphaFoldDB" id="A0A9Q1FZ21"/>
<dbReference type="PANTHER" id="PTHR11824">
    <property type="entry name" value="VOLTAGE-DEPENDENT CALCIUM CHANNEL BETA SUBUNIT"/>
    <property type="match status" value="1"/>
</dbReference>
<reference evidence="3" key="1">
    <citation type="journal article" date="2023" name="Science">
        <title>Genome structures resolve the early diversification of teleost fishes.</title>
        <authorList>
            <person name="Parey E."/>
            <person name="Louis A."/>
            <person name="Montfort J."/>
            <person name="Bouchez O."/>
            <person name="Roques C."/>
            <person name="Iampietro C."/>
            <person name="Lluch J."/>
            <person name="Castinel A."/>
            <person name="Donnadieu C."/>
            <person name="Desvignes T."/>
            <person name="Floi Bucao C."/>
            <person name="Jouanno E."/>
            <person name="Wen M."/>
            <person name="Mejri S."/>
            <person name="Dirks R."/>
            <person name="Jansen H."/>
            <person name="Henkel C."/>
            <person name="Chen W.J."/>
            <person name="Zahm M."/>
            <person name="Cabau C."/>
            <person name="Klopp C."/>
            <person name="Thompson A.W."/>
            <person name="Robinson-Rechavi M."/>
            <person name="Braasch I."/>
            <person name="Lecointre G."/>
            <person name="Bobe J."/>
            <person name="Postlethwait J.H."/>
            <person name="Berthelot C."/>
            <person name="Roest Crollius H."/>
            <person name="Guiguen Y."/>
        </authorList>
    </citation>
    <scope>NUCLEOTIDE SEQUENCE</scope>
    <source>
        <strain evidence="3">WJC10195</strain>
    </source>
</reference>
<evidence type="ECO:0000259" key="2">
    <source>
        <dbReference type="Pfam" id="PF12052"/>
    </source>
</evidence>
<sequence length="95" mass="10510">MGWEASIRRALTRRAMARPAKLKKEQSLLQGRRAGGRAGGRTGSADSYTSRPSDSDVSVEEDQEAGRRDAERQAQLQLERAKVRPDNRAFEQPGA</sequence>
<dbReference type="EMBL" id="JAINUF010000003">
    <property type="protein sequence ID" value="KAJ8370019.1"/>
    <property type="molecule type" value="Genomic_DNA"/>
</dbReference>
<feature type="domain" description="Voltage-dependent L-type calcium channel subunit beta-1-4 N-terminal A" evidence="2">
    <location>
        <begin position="43"/>
        <end position="84"/>
    </location>
</feature>
<gene>
    <name evidence="3" type="ORF">SKAU_G00100470</name>
</gene>
<dbReference type="OrthoDB" id="8963796at2759"/>
<proteinExistence type="predicted"/>
<dbReference type="InterPro" id="IPR046937">
    <property type="entry name" value="CAB1-4_N_A-dom"/>
</dbReference>
<name>A0A9Q1FZ21_SYNKA</name>
<feature type="region of interest" description="Disordered" evidence="1">
    <location>
        <begin position="15"/>
        <end position="95"/>
    </location>
</feature>
<keyword evidence="4" id="KW-1185">Reference proteome</keyword>
<accession>A0A9Q1FZ21</accession>
<dbReference type="Pfam" id="PF12052">
    <property type="entry name" value="VGCC_beta4Aa_N"/>
    <property type="match status" value="1"/>
</dbReference>
<comment type="caution">
    <text evidence="3">The sequence shown here is derived from an EMBL/GenBank/DDBJ whole genome shotgun (WGS) entry which is preliminary data.</text>
</comment>
<dbReference type="Gene3D" id="3.30.1310.30">
    <property type="match status" value="1"/>
</dbReference>
<evidence type="ECO:0000313" key="4">
    <source>
        <dbReference type="Proteomes" id="UP001152622"/>
    </source>
</evidence>
<feature type="compositionally biased region" description="Basic and acidic residues" evidence="1">
    <location>
        <begin position="79"/>
        <end position="89"/>
    </location>
</feature>
<evidence type="ECO:0000313" key="3">
    <source>
        <dbReference type="EMBL" id="KAJ8370019.1"/>
    </source>
</evidence>
<dbReference type="Proteomes" id="UP001152622">
    <property type="component" value="Chromosome 3"/>
</dbReference>
<organism evidence="3 4">
    <name type="scientific">Synaphobranchus kaupii</name>
    <name type="common">Kaup's arrowtooth eel</name>
    <dbReference type="NCBI Taxonomy" id="118154"/>
    <lineage>
        <taxon>Eukaryota</taxon>
        <taxon>Metazoa</taxon>
        <taxon>Chordata</taxon>
        <taxon>Craniata</taxon>
        <taxon>Vertebrata</taxon>
        <taxon>Euteleostomi</taxon>
        <taxon>Actinopterygii</taxon>
        <taxon>Neopterygii</taxon>
        <taxon>Teleostei</taxon>
        <taxon>Anguilliformes</taxon>
        <taxon>Synaphobranchidae</taxon>
        <taxon>Synaphobranchus</taxon>
    </lineage>
</organism>
<evidence type="ECO:0000256" key="1">
    <source>
        <dbReference type="SAM" id="MobiDB-lite"/>
    </source>
</evidence>
<protein>
    <recommendedName>
        <fullName evidence="2">Voltage-dependent L-type calcium channel subunit beta-1-4 N-terminal A domain-containing protein</fullName>
    </recommendedName>
</protein>